<evidence type="ECO:0000313" key="8">
    <source>
        <dbReference type="Proteomes" id="UP000294824"/>
    </source>
</evidence>
<dbReference type="SUPFAM" id="SSF52172">
    <property type="entry name" value="CheY-like"/>
    <property type="match status" value="1"/>
</dbReference>
<dbReference type="RefSeq" id="WP_042494815.1">
    <property type="nucleotide sequence ID" value="NZ_BBNQ01000004.1"/>
</dbReference>
<evidence type="ECO:0000256" key="1">
    <source>
        <dbReference type="ARBA" id="ARBA00022553"/>
    </source>
</evidence>
<dbReference type="AlphaFoldDB" id="A0A090VB02"/>
<sequence>MEKNVILCVDDEKIILDSIKAQLKENYGNLFLYETAESATEALDIIEDLELDLSTNLIIISDWLMPVIKGDEFLIKVHQMYPNALKIMLTGHADYKSIKKTEDEADLYKCIKKPWVRSELFSCIDSGLQLT</sequence>
<dbReference type="STRING" id="221126.SAMN04489722_102470"/>
<dbReference type="Proteomes" id="UP000029643">
    <property type="component" value="Unassembled WGS sequence"/>
</dbReference>
<dbReference type="InterPro" id="IPR001789">
    <property type="entry name" value="Sig_transdc_resp-reg_receiver"/>
</dbReference>
<accession>A0A4V6QDC2</accession>
<keyword evidence="8" id="KW-1185">Reference proteome</keyword>
<organism evidence="4 7">
    <name type="scientific">Algibacter lectus</name>
    <dbReference type="NCBI Taxonomy" id="221126"/>
    <lineage>
        <taxon>Bacteria</taxon>
        <taxon>Pseudomonadati</taxon>
        <taxon>Bacteroidota</taxon>
        <taxon>Flavobacteriia</taxon>
        <taxon>Flavobacteriales</taxon>
        <taxon>Flavobacteriaceae</taxon>
        <taxon>Algibacter</taxon>
    </lineage>
</organism>
<dbReference type="Gene3D" id="3.40.50.2300">
    <property type="match status" value="1"/>
</dbReference>
<feature type="modified residue" description="4-aspartylphosphate" evidence="2">
    <location>
        <position position="62"/>
    </location>
</feature>
<dbReference type="InterPro" id="IPR011006">
    <property type="entry name" value="CheY-like_superfamily"/>
</dbReference>
<evidence type="ECO:0000256" key="2">
    <source>
        <dbReference type="PROSITE-ProRule" id="PRU00169"/>
    </source>
</evidence>
<dbReference type="Proteomes" id="UP000294824">
    <property type="component" value="Unassembled WGS sequence"/>
</dbReference>
<evidence type="ECO:0000313" key="7">
    <source>
        <dbReference type="Proteomes" id="UP000029644"/>
    </source>
</evidence>
<dbReference type="EMBL" id="BBNQ01000004">
    <property type="protein sequence ID" value="GAL61970.1"/>
    <property type="molecule type" value="Genomic_DNA"/>
</dbReference>
<evidence type="ECO:0000313" key="6">
    <source>
        <dbReference type="EMBL" id="TDY63471.1"/>
    </source>
</evidence>
<dbReference type="GO" id="GO:0000160">
    <property type="term" value="P:phosphorelay signal transduction system"/>
    <property type="evidence" value="ECO:0007669"/>
    <property type="project" value="InterPro"/>
</dbReference>
<dbReference type="PROSITE" id="PS50110">
    <property type="entry name" value="RESPONSE_REGULATORY"/>
    <property type="match status" value="1"/>
</dbReference>
<protein>
    <submittedName>
        <fullName evidence="4 6">Response regulator</fullName>
    </submittedName>
</protein>
<name>A0A090VB02_9FLAO</name>
<reference evidence="6 8" key="2">
    <citation type="submission" date="2019-03" db="EMBL/GenBank/DDBJ databases">
        <title>Genomic Encyclopedia of Type Strains, Phase III (KMG-III): the genomes of soil and plant-associated and newly described type strains.</title>
        <authorList>
            <person name="Whitman W."/>
        </authorList>
    </citation>
    <scope>NUCLEOTIDE SEQUENCE [LARGE SCALE GENOMIC DNA]</scope>
    <source>
        <strain evidence="6 8">CECT 8301</strain>
    </source>
</reference>
<dbReference type="EMBL" id="BBNU01000001">
    <property type="protein sequence ID" value="GAL77345.1"/>
    <property type="molecule type" value="Genomic_DNA"/>
</dbReference>
<keyword evidence="1 2" id="KW-0597">Phosphoprotein</keyword>
<evidence type="ECO:0000313" key="5">
    <source>
        <dbReference type="EMBL" id="GAL77345.1"/>
    </source>
</evidence>
<feature type="domain" description="Response regulatory" evidence="3">
    <location>
        <begin position="5"/>
        <end position="128"/>
    </location>
</feature>
<dbReference type="SMART" id="SM00448">
    <property type="entry name" value="REC"/>
    <property type="match status" value="1"/>
</dbReference>
<comment type="caution">
    <text evidence="4">The sequence shown here is derived from an EMBL/GenBank/DDBJ whole genome shotgun (WGS) entry which is preliminary data.</text>
</comment>
<gene>
    <name evidence="6" type="ORF">DFQ06_0356</name>
    <name evidence="5" type="ORF">JCM19274_5058</name>
    <name evidence="4" type="ORF">JCM19300_716</name>
</gene>
<reference evidence="4 7" key="1">
    <citation type="journal article" date="2014" name="Genome Announc.">
        <title>Draft Genome Sequences of Marine Flavobacterium Algibacter lectus Strains SS8 and NR4.</title>
        <authorList>
            <person name="Takatani N."/>
            <person name="Nakanishi M."/>
            <person name="Meirelles P."/>
            <person name="Mino S."/>
            <person name="Suda W."/>
            <person name="Oshima K."/>
            <person name="Hattori M."/>
            <person name="Ohkuma M."/>
            <person name="Hosokawa M."/>
            <person name="Miyashita K."/>
            <person name="Thompson F.L."/>
            <person name="Niwa A."/>
            <person name="Sawabe T."/>
            <person name="Sawabe T."/>
        </authorList>
    </citation>
    <scope>NUCLEOTIDE SEQUENCE [LARGE SCALE GENOMIC DNA]</scope>
    <source>
        <strain evidence="5">JCM 19274</strain>
        <strain evidence="4 7">JCM 19300</strain>
    </source>
</reference>
<evidence type="ECO:0000313" key="4">
    <source>
        <dbReference type="EMBL" id="GAL61970.1"/>
    </source>
</evidence>
<proteinExistence type="predicted"/>
<dbReference type="PANTHER" id="PTHR44591">
    <property type="entry name" value="STRESS RESPONSE REGULATOR PROTEIN 1"/>
    <property type="match status" value="1"/>
</dbReference>
<dbReference type="InterPro" id="IPR050595">
    <property type="entry name" value="Bact_response_regulator"/>
</dbReference>
<dbReference type="EMBL" id="SORL01000007">
    <property type="protein sequence ID" value="TDY63471.1"/>
    <property type="molecule type" value="Genomic_DNA"/>
</dbReference>
<dbReference type="PANTHER" id="PTHR44591:SF19">
    <property type="entry name" value="TWO-COMPONENT RESPONSE REGULATOR-RELATED"/>
    <property type="match status" value="1"/>
</dbReference>
<evidence type="ECO:0000259" key="3">
    <source>
        <dbReference type="PROSITE" id="PS50110"/>
    </source>
</evidence>
<dbReference type="Pfam" id="PF00072">
    <property type="entry name" value="Response_reg"/>
    <property type="match status" value="1"/>
</dbReference>
<accession>A0A090VB02</accession>
<dbReference type="Proteomes" id="UP000029644">
    <property type="component" value="Unassembled WGS sequence"/>
</dbReference>
<dbReference type="OrthoDB" id="109585at2"/>